<feature type="region of interest" description="Disordered" evidence="1">
    <location>
        <begin position="1654"/>
        <end position="1679"/>
    </location>
</feature>
<dbReference type="SUPFAM" id="SSF48371">
    <property type="entry name" value="ARM repeat"/>
    <property type="match status" value="3"/>
</dbReference>
<dbReference type="InterPro" id="IPR011989">
    <property type="entry name" value="ARM-like"/>
</dbReference>
<dbReference type="InterPro" id="IPR046523">
    <property type="entry name" value="UTP20_dom"/>
</dbReference>
<gene>
    <name evidence="4" type="primary">UTP20</name>
    <name evidence="4" type="ORF">SLS60_009778</name>
</gene>
<feature type="region of interest" description="Disordered" evidence="1">
    <location>
        <begin position="2627"/>
        <end position="2658"/>
    </location>
</feature>
<feature type="compositionally biased region" description="Basic residues" evidence="1">
    <location>
        <begin position="2631"/>
        <end position="2646"/>
    </location>
</feature>
<feature type="domain" description="U3 small nucleolar RNA-associated protein 20" evidence="3">
    <location>
        <begin position="1713"/>
        <end position="1931"/>
    </location>
</feature>
<dbReference type="EMBL" id="JAKJXO020000016">
    <property type="protein sequence ID" value="KAL1595091.1"/>
    <property type="molecule type" value="Genomic_DNA"/>
</dbReference>
<proteinExistence type="predicted"/>
<evidence type="ECO:0000259" key="3">
    <source>
        <dbReference type="Pfam" id="PF20416"/>
    </source>
</evidence>
<protein>
    <submittedName>
        <fullName evidence="4">U3 snoRNP protein</fullName>
    </submittedName>
</protein>
<feature type="compositionally biased region" description="Low complexity" evidence="1">
    <location>
        <begin position="2455"/>
        <end position="2467"/>
    </location>
</feature>
<evidence type="ECO:0000313" key="5">
    <source>
        <dbReference type="Proteomes" id="UP001521785"/>
    </source>
</evidence>
<feature type="region of interest" description="Disordered" evidence="1">
    <location>
        <begin position="1"/>
        <end position="30"/>
    </location>
</feature>
<dbReference type="PANTHER" id="PTHR17695">
    <property type="entry name" value="SMALL SUBUNIT PROCESSOME COMPONENT 20 HOMOLOG"/>
    <property type="match status" value="1"/>
</dbReference>
<dbReference type="Pfam" id="PF20416">
    <property type="entry name" value="UTP20"/>
    <property type="match status" value="1"/>
</dbReference>
<evidence type="ECO:0000313" key="4">
    <source>
        <dbReference type="EMBL" id="KAL1595091.1"/>
    </source>
</evidence>
<sequence length="2658" mass="299336">MAAMSRGTRPAAKPQLRVAKRVKGGTKSSKNHTFESFAQRIAKLKIEPVRRGRSTIIDDAELDATFSYFKDTLVEWRDINLSEIFSTFARRVAPLCDSLPQVLHYEDRIFDLLVENIEKGDKNSEEPLLKLLANFAHDLGVRFEKHFERAVRTVAHLAATHADVEVIEWSFTCLAWLFKYLSRLLVPDLRPVFDLMVPLLGKARQKLFVMRFAAESLSFLVRKAGAAYHRDQSPLRTIIRHASELLKDSKGTVQDIDFQQGLMTLFADSIKGVQRGLHSSAVAIVKEMLLCTYDEDYANLQSPPLEFVLKGVITSVIHHSDAENFQPLLEAFIETIKSKTSDKRYLGLSSRLLFVVCSVRKGSRVAQWPPVLETINFLVTSIDESSTIEATHTQELLSALAVVFQYCPIDAAIPHTQLLEKLSKEPLEKFFLSFCNTFAELGPERFNTLLLSYFKRSVYYSSSFDRALIVSRFVVQKAQEYGDELCVILPSLYEHSIVPKDSLQVPLAWQKIISNQLQQLTTSNSTQDDSQRILYECNAFIDAIGSFIISTEQKQAISKCLFEALTRSLKDGDNKLAPNTRTFAIGNGFQQIVRDDNLQESLLQLWPALCKAASATGDSSLSFWKALLFLAESNKSSLDLLSGEHIGPLKQGLLRCLGSPSHELRLVALGLFEILASDTEERRNAIATASIIEQTPVNLETQRSISIRIGQLAKLYPSIAADEHLGEAVPTFLFGLLHVRLASIWDDVCSALKAICETKEGESYVLKVAFEWINQSSSNDESAFVAKEAPAPPRYVSTFECTNVMQLEHTIRKSEAMLDDVEEQLQARFERDHSNVQFLNDFSRTQALRVLNELPAVAEKRSRVLVPVLLDWVSGQQATDMSDDDNTVGEASDKFSRWSRKDQKSMLTLFSKFTNPKVLYRATDVYQALLALLGNGDADVQKAALKALLTWKQPAIVEYQENLFNLLDDSRFRDEVSVFLDAGSDQSAIKEHHRDILLPVLLRLLYGKVISGKRGLDVKRKAVFQALTRFEDRTIDQFLEIALGPLSGIHILRDQALDESVLQGDLLAPRKQVGMINMVEDMLGALKTTIRPFVASLVDPILFCLINAARALAKSNSASESEFDNSQASIFRAIRQRSLHALNILFGSYPEFEWAPYALVVVGELVTPRLQQFPVETAQSVSGLLRLFSAWSKSTATARFLVDFDQDILTKITECLDVASAKDEVKRFILDDILRELISLVAKDEQDPTEVKIRKNSIQSNILQPYANSVLIHVGALLRKSPSKEVLESGVHTIAELAPHVVGSSESRSMIEISSFLLRQPSQRVNAGTKLGLLKILHEFIPRCQSTDITELFDTIFEGVCPLFSYLKDQSARVLLCNIVDDLSVYRDQLSAVAKLCHGLNAYSTSRLDEPDFDRRSAAFGQITSDVYYSLAQWKLMVYNMLFFIKDEAELSIRVNASLALRHFIKTSTQDQDSKDFISTALLPGIRFGVREPSELVRVEFLAVLAQLVETYRDWAPVSDLHILVSEDEEASFYSNILHIQNHRRLRALRRLALNSPHLQSANIYHIFVPLLEHFVFNKADDDNANALAGETGKTITTLCLGLEWPQFRSLLRRYIGYLSSKEDLQKTVIKLLSGLLDGLNQAGRFKYVSLTPPETVTPSQPADGADEVNGPDHMEVDEHPPALAKTLPEQGKLTKDIVDNILPDLQNFLRKKDESTVSLRVPVAIAVCKALLILPSIEIEARLPGVLLDMSHILRSKDQGSRDMARNTLAEIATFTGPPYFGFILRALRIALSRGYQLHVLSFTLHKIIVELSEQLKPGDLDYCVADIVDVIMDDIFGVTGQEKDAEEYISKMKEVKSSKSFDTMDLIARSTTPASLINLVLPIKTLLQEKLNARMVQKIDELMRRIGLGVLQNPTVNDRDILVFSYELIHEVYKSNNRTEKVEHVDPRNRKFLINMKGAAKSGARQSTASYSHKLIRFGLDILRTVLRKHEELRTPQNLSGFLPIIGDALIANHEELQTSAIRLLSTIITVPMKELDESCPVYVAEAVRSIKGATSSNSEIAQASLKLITSMLRERPNVQVREQDLSHLLKRILPDIDEPDRQGVTFGFLKAVMMRKIVITEVYEVMDKVAAMMITNQTQSARQIARSTYFNFLMEYPQAKNRFKKQLEFLLKNLRYDYVEGRQSVMEALSLVLNKVGEKILEENLDMMFIPLVHSMANDDSADCRTMAGALVKTIFERANAQQLKSFTTDLKEWITQDEDPGLKRLGIQCWGLYLEVADAKPKELEFVMEQLRNTLDICLERRDEDDWELIYYALTVFSKLTKPWPDYTLSSESMWTLVRSCVSYPHAWVKLTAAKLIGIYFADLSSANSETGLESAPLKGSHGLQLNEEVMVQLTHAFLRNLEAPNASEDLCIQSVRNLAFLARCEAVNLIKWNWKKVDDDEDVQDDTLAGEANGAEGTNGDASNDEWDGFSSGSESPQPKKTKAAIPTAIHRLVTRLSGIIRRETKIMKLSSLYPKSATATLLETLVTKLPIPALESSLPHLLTTLSTLTDPATTIPRSTEAAFNDTYRVIIDKSREIMNTLQKRMGTQDYLKVMGDVQKGVKQRREERRQKRKIEAVTMPEKFGKEKKRRNEVKKVKRKEKNAAYQGKRRGW</sequence>
<dbReference type="Proteomes" id="UP001521785">
    <property type="component" value="Unassembled WGS sequence"/>
</dbReference>
<dbReference type="InterPro" id="IPR011430">
    <property type="entry name" value="UTP20_N"/>
</dbReference>
<dbReference type="Pfam" id="PF07539">
    <property type="entry name" value="UTP20_N"/>
    <property type="match status" value="1"/>
</dbReference>
<evidence type="ECO:0000259" key="2">
    <source>
        <dbReference type="Pfam" id="PF07539"/>
    </source>
</evidence>
<feature type="domain" description="U3 small nucleolar RNA-associated protein 20 N-terminal" evidence="2">
    <location>
        <begin position="897"/>
        <end position="1493"/>
    </location>
</feature>
<organism evidence="4 5">
    <name type="scientific">Paraconiothyrium brasiliense</name>
    <dbReference type="NCBI Taxonomy" id="300254"/>
    <lineage>
        <taxon>Eukaryota</taxon>
        <taxon>Fungi</taxon>
        <taxon>Dikarya</taxon>
        <taxon>Ascomycota</taxon>
        <taxon>Pezizomycotina</taxon>
        <taxon>Dothideomycetes</taxon>
        <taxon>Pleosporomycetidae</taxon>
        <taxon>Pleosporales</taxon>
        <taxon>Massarineae</taxon>
        <taxon>Didymosphaeriaceae</taxon>
        <taxon>Paraconiothyrium</taxon>
    </lineage>
</organism>
<dbReference type="PANTHER" id="PTHR17695:SF11">
    <property type="entry name" value="SMALL SUBUNIT PROCESSOME COMPONENT 20 HOMOLOG"/>
    <property type="match status" value="1"/>
</dbReference>
<comment type="caution">
    <text evidence="4">The sequence shown here is derived from an EMBL/GenBank/DDBJ whole genome shotgun (WGS) entry which is preliminary data.</text>
</comment>
<name>A0ABR3QSG3_9PLEO</name>
<feature type="region of interest" description="Disordered" evidence="1">
    <location>
        <begin position="2455"/>
        <end position="2490"/>
    </location>
</feature>
<keyword evidence="5" id="KW-1185">Reference proteome</keyword>
<evidence type="ECO:0000256" key="1">
    <source>
        <dbReference type="SAM" id="MobiDB-lite"/>
    </source>
</evidence>
<dbReference type="Gene3D" id="1.25.10.10">
    <property type="entry name" value="Leucine-rich Repeat Variant"/>
    <property type="match status" value="3"/>
</dbReference>
<accession>A0ABR3QSG3</accession>
<reference evidence="4 5" key="1">
    <citation type="submission" date="2024-02" db="EMBL/GenBank/DDBJ databases">
        <title>De novo assembly and annotation of 12 fungi associated with fruit tree decline syndrome in Ontario, Canada.</title>
        <authorList>
            <person name="Sulman M."/>
            <person name="Ellouze W."/>
            <person name="Ilyukhin E."/>
        </authorList>
    </citation>
    <scope>NUCLEOTIDE SEQUENCE [LARGE SCALE GENOMIC DNA]</scope>
    <source>
        <strain evidence="4 5">M42-189</strain>
    </source>
</reference>
<dbReference type="InterPro" id="IPR016024">
    <property type="entry name" value="ARM-type_fold"/>
</dbReference>
<dbReference type="InterPro" id="IPR052575">
    <property type="entry name" value="SSU_processome_comp_20"/>
</dbReference>